<reference evidence="5 6" key="1">
    <citation type="submission" date="2021-06" db="EMBL/GenBank/DDBJ databases">
        <authorList>
            <person name="Kallberg Y."/>
            <person name="Tangrot J."/>
            <person name="Rosling A."/>
        </authorList>
    </citation>
    <scope>NUCLEOTIDE SEQUENCE [LARGE SCALE GENOMIC DNA]</scope>
    <source>
        <strain evidence="5 6">120-4 pot B 10/14</strain>
    </source>
</reference>
<dbReference type="InterPro" id="IPR023576">
    <property type="entry name" value="UbiE/COQ5_MeTrFase_CS"/>
</dbReference>
<dbReference type="SUPFAM" id="SSF53335">
    <property type="entry name" value="S-adenosyl-L-methionine-dependent methyltransferases"/>
    <property type="match status" value="1"/>
</dbReference>
<dbReference type="PROSITE" id="PS01184">
    <property type="entry name" value="UBIE_2"/>
    <property type="match status" value="1"/>
</dbReference>
<keyword evidence="3" id="KW-0949">S-adenosyl-L-methionine</keyword>
<comment type="caution">
    <text evidence="5">The sequence shown here is derived from an EMBL/GenBank/DDBJ whole genome shotgun (WGS) entry which is preliminary data.</text>
</comment>
<keyword evidence="1" id="KW-0489">Methyltransferase</keyword>
<gene>
    <name evidence="5" type="ORF">GMARGA_LOCUS9755</name>
</gene>
<dbReference type="PANTHER" id="PTHR43591">
    <property type="entry name" value="METHYLTRANSFERASE"/>
    <property type="match status" value="1"/>
</dbReference>
<evidence type="ECO:0000256" key="3">
    <source>
        <dbReference type="ARBA" id="ARBA00022691"/>
    </source>
</evidence>
<evidence type="ECO:0000259" key="4">
    <source>
        <dbReference type="Pfam" id="PF08241"/>
    </source>
</evidence>
<evidence type="ECO:0000256" key="1">
    <source>
        <dbReference type="ARBA" id="ARBA00022603"/>
    </source>
</evidence>
<protein>
    <submittedName>
        <fullName evidence="5">68_t:CDS:1</fullName>
    </submittedName>
</protein>
<evidence type="ECO:0000256" key="2">
    <source>
        <dbReference type="ARBA" id="ARBA00022679"/>
    </source>
</evidence>
<sequence>MSKLSEKSESVNSQSSKTEFRYTNSKRFNNAKDIIYPLPNCEEESERLRSQHFLFRYFWQSNFFAPIEHILSKPGSKILDVGYPSTNVIGLDMSPLQTTQIKPKNFNFVKVNVLEGLPFEDNTFDFVFQRFLVGGYPKEKWSYVINELVRVLKPGGFLELCEFSHMCDAGPADQRLWFTMSKIMEERGVDWNTYEKLEEYAQKQGHLENIKKEVKQFYHGEKSNDIEFSKMAINNMTNLYKSLKPMLMKVLKISDDEYDELVKASKYELFEFDTYYHIVRIYARKMFE</sequence>
<accession>A0ABN7UTW8</accession>
<organism evidence="5 6">
    <name type="scientific">Gigaspora margarita</name>
    <dbReference type="NCBI Taxonomy" id="4874"/>
    <lineage>
        <taxon>Eukaryota</taxon>
        <taxon>Fungi</taxon>
        <taxon>Fungi incertae sedis</taxon>
        <taxon>Mucoromycota</taxon>
        <taxon>Glomeromycotina</taxon>
        <taxon>Glomeromycetes</taxon>
        <taxon>Diversisporales</taxon>
        <taxon>Gigasporaceae</taxon>
        <taxon>Gigaspora</taxon>
    </lineage>
</organism>
<dbReference type="CDD" id="cd02440">
    <property type="entry name" value="AdoMet_MTases"/>
    <property type="match status" value="1"/>
</dbReference>
<keyword evidence="2" id="KW-0808">Transferase</keyword>
<proteinExistence type="predicted"/>
<evidence type="ECO:0000313" key="5">
    <source>
        <dbReference type="EMBL" id="CAG8658531.1"/>
    </source>
</evidence>
<dbReference type="InterPro" id="IPR013216">
    <property type="entry name" value="Methyltransf_11"/>
</dbReference>
<name>A0ABN7UTW8_GIGMA</name>
<evidence type="ECO:0000313" key="6">
    <source>
        <dbReference type="Proteomes" id="UP000789901"/>
    </source>
</evidence>
<dbReference type="Pfam" id="PF08241">
    <property type="entry name" value="Methyltransf_11"/>
    <property type="match status" value="1"/>
</dbReference>
<dbReference type="EMBL" id="CAJVQB010005315">
    <property type="protein sequence ID" value="CAG8658531.1"/>
    <property type="molecule type" value="Genomic_DNA"/>
</dbReference>
<keyword evidence="6" id="KW-1185">Reference proteome</keyword>
<dbReference type="PANTHER" id="PTHR43591:SF24">
    <property type="entry name" value="2-METHOXY-6-POLYPRENYL-1,4-BENZOQUINOL METHYLASE, MITOCHONDRIAL"/>
    <property type="match status" value="1"/>
</dbReference>
<feature type="domain" description="Methyltransferase type 11" evidence="4">
    <location>
        <begin position="86"/>
        <end position="158"/>
    </location>
</feature>
<dbReference type="Gene3D" id="3.40.50.150">
    <property type="entry name" value="Vaccinia Virus protein VP39"/>
    <property type="match status" value="1"/>
</dbReference>
<dbReference type="Proteomes" id="UP000789901">
    <property type="component" value="Unassembled WGS sequence"/>
</dbReference>
<dbReference type="InterPro" id="IPR029063">
    <property type="entry name" value="SAM-dependent_MTases_sf"/>
</dbReference>